<accession>A0A8S1IWW4</accession>
<reference evidence="1" key="1">
    <citation type="submission" date="2020-12" db="EMBL/GenBank/DDBJ databases">
        <authorList>
            <person name="Iha C."/>
        </authorList>
    </citation>
    <scope>NUCLEOTIDE SEQUENCE</scope>
</reference>
<protein>
    <submittedName>
        <fullName evidence="1">Uncharacterized protein</fullName>
    </submittedName>
</protein>
<sequence length="145" mass="15413">MPGEECSLRGPGDEGKRLPDGIQLILRNVSEMQSRIGGSRVSIFTLAADEKNDIFARQLACENGGVSSILGGSGEPLNSLGAYFQFLGFSMEARTEEVPAYTWAPLYTDASGLGRLTTFVYPVFVHPTCANGAPSADRLLLGVIG</sequence>
<evidence type="ECO:0000313" key="2">
    <source>
        <dbReference type="Proteomes" id="UP000708148"/>
    </source>
</evidence>
<gene>
    <name evidence="1" type="ORF">OSTQU699_LOCUS3564</name>
</gene>
<feature type="non-terminal residue" evidence="1">
    <location>
        <position position="145"/>
    </location>
</feature>
<dbReference type="EMBL" id="CAJHUC010000784">
    <property type="protein sequence ID" value="CAD7698201.1"/>
    <property type="molecule type" value="Genomic_DNA"/>
</dbReference>
<evidence type="ECO:0000313" key="1">
    <source>
        <dbReference type="EMBL" id="CAD7698201.1"/>
    </source>
</evidence>
<dbReference type="Proteomes" id="UP000708148">
    <property type="component" value="Unassembled WGS sequence"/>
</dbReference>
<dbReference type="AlphaFoldDB" id="A0A8S1IWW4"/>
<organism evidence="1 2">
    <name type="scientific">Ostreobium quekettii</name>
    <dbReference type="NCBI Taxonomy" id="121088"/>
    <lineage>
        <taxon>Eukaryota</taxon>
        <taxon>Viridiplantae</taxon>
        <taxon>Chlorophyta</taxon>
        <taxon>core chlorophytes</taxon>
        <taxon>Ulvophyceae</taxon>
        <taxon>TCBD clade</taxon>
        <taxon>Bryopsidales</taxon>
        <taxon>Ostreobineae</taxon>
        <taxon>Ostreobiaceae</taxon>
        <taxon>Ostreobium</taxon>
    </lineage>
</organism>
<comment type="caution">
    <text evidence="1">The sequence shown here is derived from an EMBL/GenBank/DDBJ whole genome shotgun (WGS) entry which is preliminary data.</text>
</comment>
<keyword evidence="2" id="KW-1185">Reference proteome</keyword>
<dbReference type="OrthoDB" id="10054666at2759"/>
<proteinExistence type="predicted"/>
<name>A0A8S1IWW4_9CHLO</name>